<dbReference type="AlphaFoldDB" id="A0A0A9BCU5"/>
<accession>A0A0A9BCU5</accession>
<sequence length="155" mass="18311">MGCLQSQYHLHHLDLTNHAILLFRSLWPLQTSQLSARLTFLHRTAYWEQHTRSPLGMACVLSYSYFLSQNMICQQSQYHLHHLDLTNHAILLFWSLWPLQTSQLSAQLTFLHRTAYWERHTQFISGDGMRAFIFLFLKPEHDLSALLSLCNFLRP</sequence>
<evidence type="ECO:0000313" key="1">
    <source>
        <dbReference type="EMBL" id="JAD61809.1"/>
    </source>
</evidence>
<proteinExistence type="predicted"/>
<protein>
    <submittedName>
        <fullName evidence="1">Uncharacterized protein</fullName>
    </submittedName>
</protein>
<reference evidence="1" key="1">
    <citation type="submission" date="2014-09" db="EMBL/GenBank/DDBJ databases">
        <authorList>
            <person name="Magalhaes I.L.F."/>
            <person name="Oliveira U."/>
            <person name="Santos F.R."/>
            <person name="Vidigal T.H.D.A."/>
            <person name="Brescovit A.D."/>
            <person name="Santos A.J."/>
        </authorList>
    </citation>
    <scope>NUCLEOTIDE SEQUENCE</scope>
    <source>
        <tissue evidence="1">Shoot tissue taken approximately 20 cm above the soil surface</tissue>
    </source>
</reference>
<reference evidence="1" key="2">
    <citation type="journal article" date="2015" name="Data Brief">
        <title>Shoot transcriptome of the giant reed, Arundo donax.</title>
        <authorList>
            <person name="Barrero R.A."/>
            <person name="Guerrero F.D."/>
            <person name="Moolhuijzen P."/>
            <person name="Goolsby J.A."/>
            <person name="Tidwell J."/>
            <person name="Bellgard S.E."/>
            <person name="Bellgard M.I."/>
        </authorList>
    </citation>
    <scope>NUCLEOTIDE SEQUENCE</scope>
    <source>
        <tissue evidence="1">Shoot tissue taken approximately 20 cm above the soil surface</tissue>
    </source>
</reference>
<dbReference type="EMBL" id="GBRH01236086">
    <property type="protein sequence ID" value="JAD61809.1"/>
    <property type="molecule type" value="Transcribed_RNA"/>
</dbReference>
<name>A0A0A9BCU5_ARUDO</name>
<organism evidence="1">
    <name type="scientific">Arundo donax</name>
    <name type="common">Giant reed</name>
    <name type="synonym">Donax arundinaceus</name>
    <dbReference type="NCBI Taxonomy" id="35708"/>
    <lineage>
        <taxon>Eukaryota</taxon>
        <taxon>Viridiplantae</taxon>
        <taxon>Streptophyta</taxon>
        <taxon>Embryophyta</taxon>
        <taxon>Tracheophyta</taxon>
        <taxon>Spermatophyta</taxon>
        <taxon>Magnoliopsida</taxon>
        <taxon>Liliopsida</taxon>
        <taxon>Poales</taxon>
        <taxon>Poaceae</taxon>
        <taxon>PACMAD clade</taxon>
        <taxon>Arundinoideae</taxon>
        <taxon>Arundineae</taxon>
        <taxon>Arundo</taxon>
    </lineage>
</organism>